<sequence length="67" mass="7875">MVYYIIHGSVDPAHEGTRRAQEKIMMIVELNIAGLRFSREIPDLRRKPLRSVRFSPRAIHWRHSHAA</sequence>
<dbReference type="Proteomes" id="UP000194000">
    <property type="component" value="Unassembled WGS sequence"/>
</dbReference>
<protein>
    <submittedName>
        <fullName evidence="1">Uncharacterized protein</fullName>
    </submittedName>
</protein>
<organism evidence="1 2">
    <name type="scientific">Mycobacterium fragae</name>
    <dbReference type="NCBI Taxonomy" id="1260918"/>
    <lineage>
        <taxon>Bacteria</taxon>
        <taxon>Bacillati</taxon>
        <taxon>Actinomycetota</taxon>
        <taxon>Actinomycetes</taxon>
        <taxon>Mycobacteriales</taxon>
        <taxon>Mycobacteriaceae</taxon>
        <taxon>Mycobacterium</taxon>
    </lineage>
</organism>
<accession>A0A1X1UN15</accession>
<dbReference type="AlphaFoldDB" id="A0A1X1UN15"/>
<name>A0A1X1UN15_9MYCO</name>
<proteinExistence type="predicted"/>
<comment type="caution">
    <text evidence="1">The sequence shown here is derived from an EMBL/GenBank/DDBJ whole genome shotgun (WGS) entry which is preliminary data.</text>
</comment>
<evidence type="ECO:0000313" key="1">
    <source>
        <dbReference type="EMBL" id="ORV58192.1"/>
    </source>
</evidence>
<gene>
    <name evidence="1" type="ORF">AWC06_20790</name>
</gene>
<reference evidence="1 2" key="1">
    <citation type="submission" date="2016-01" db="EMBL/GenBank/DDBJ databases">
        <title>The new phylogeny of the genus Mycobacterium.</title>
        <authorList>
            <person name="Tarcisio F."/>
            <person name="Conor M."/>
            <person name="Antonella G."/>
            <person name="Elisabetta G."/>
            <person name="Giulia F.S."/>
            <person name="Sara T."/>
            <person name="Anna F."/>
            <person name="Clotilde B."/>
            <person name="Roberto B."/>
            <person name="Veronica D.S."/>
            <person name="Fabio R."/>
            <person name="Monica P."/>
            <person name="Olivier J."/>
            <person name="Enrico T."/>
            <person name="Nicola S."/>
        </authorList>
    </citation>
    <scope>NUCLEOTIDE SEQUENCE [LARGE SCALE GENOMIC DNA]</scope>
    <source>
        <strain evidence="1 2">DSM 45731</strain>
    </source>
</reference>
<dbReference type="STRING" id="1260918.AWC06_20790"/>
<dbReference type="EMBL" id="LQOW01000027">
    <property type="protein sequence ID" value="ORV58192.1"/>
    <property type="molecule type" value="Genomic_DNA"/>
</dbReference>
<keyword evidence="2" id="KW-1185">Reference proteome</keyword>
<evidence type="ECO:0000313" key="2">
    <source>
        <dbReference type="Proteomes" id="UP000194000"/>
    </source>
</evidence>